<accession>A0A2A2PRW5</accession>
<organism evidence="1 2">
    <name type="scientific">Pseudomonas moraviensis</name>
    <dbReference type="NCBI Taxonomy" id="321662"/>
    <lineage>
        <taxon>Bacteria</taxon>
        <taxon>Pseudomonadati</taxon>
        <taxon>Pseudomonadota</taxon>
        <taxon>Gammaproteobacteria</taxon>
        <taxon>Pseudomonadales</taxon>
        <taxon>Pseudomonadaceae</taxon>
        <taxon>Pseudomonas</taxon>
    </lineage>
</organism>
<sequence>MAYGNPSHKRVKDRKVRFNQTLDRILGRAAERAERQHATYLFEVIEWAVENGVIEALSKDESKSSAA</sequence>
<dbReference type="Proteomes" id="UP000217830">
    <property type="component" value="Unassembled WGS sequence"/>
</dbReference>
<dbReference type="EMBL" id="NRST01000001">
    <property type="protein sequence ID" value="PAW58194.1"/>
    <property type="molecule type" value="Genomic_DNA"/>
</dbReference>
<dbReference type="AlphaFoldDB" id="A0A2A2PRW5"/>
<protein>
    <submittedName>
        <fullName evidence="1">Uncharacterized protein</fullName>
    </submittedName>
</protein>
<evidence type="ECO:0000313" key="1">
    <source>
        <dbReference type="EMBL" id="PAW58194.1"/>
    </source>
</evidence>
<evidence type="ECO:0000313" key="2">
    <source>
        <dbReference type="Proteomes" id="UP000217830"/>
    </source>
</evidence>
<gene>
    <name evidence="1" type="ORF">CKQ80_23750</name>
</gene>
<comment type="caution">
    <text evidence="1">The sequence shown here is derived from an EMBL/GenBank/DDBJ whole genome shotgun (WGS) entry which is preliminary data.</text>
</comment>
<dbReference type="GeneID" id="78552181"/>
<keyword evidence="2" id="KW-1185">Reference proteome</keyword>
<reference evidence="1 2" key="1">
    <citation type="submission" date="2017-08" db="EMBL/GenBank/DDBJ databases">
        <title>Draft Genome Sequence of Pseudomonas moraviensis TYU6, isolated from Taxus cuspidata by using PacBio Single-Molecule Real-Time Technology.</title>
        <authorList>
            <person name="Baek K.-H."/>
            <person name="Mishra A.K."/>
        </authorList>
    </citation>
    <scope>NUCLEOTIDE SEQUENCE [LARGE SCALE GENOMIC DNA]</scope>
    <source>
        <strain evidence="1 2">TYU6</strain>
    </source>
</reference>
<name>A0A2A2PRW5_9PSED</name>
<dbReference type="RefSeq" id="WP_010568091.1">
    <property type="nucleotide sequence ID" value="NZ_NRSS01000003.1"/>
</dbReference>
<proteinExistence type="predicted"/>